<sequence length="619" mass="67513">MLFGSVFLGLLSIAGIAKALPSPNSSPRSLDARGSKGKHDGGKGYDNGKGRTKHKGPGKCRNGRRHGGKNRECWVDDFNIYTDYEEEIPYTGNTVTYALELTEVDDWTGADGQPKEVAMLINGGFPGPTIEANWGDEIEITVSNNLVSNGTSIHWHGIRMLDNNINDGVNGITECPIPPGSSKKYKFMAQQYGTSWYHSHFSTQYANGVVGTMIIHGPSSKSYDVDLGVLSVTDWYYAEAEATAAYVQTALDAGGGGGAPPSSNNILFNGHNVSPDGSTGAYERMTLTKGKSHRVRLVNPSVDNSFTLNLQGHDMTIIQSDFVPVKPYTTDSVFLPVGARLDVIIEANQKRGNYWFNATLGTFGACGASDIPYPAMIFSYRGAGDGLPTDEGEAPADKKCADSIELEPIVKRTASLEGFDPVDVVDIDLSGNATHIYWNVHGQPMNVNWGKPSLEYIKNGDSFEAERNVFAIADDPEWTVWVIQNNFGVPHPMHLHGHDFLVLGKSEPYDNPFSTDATVRTFDAGADSGSLNLDNPTRRDVTMLPGLGWLVIAFRTDNPGAWVMHCHIAWHVGQGLSLQYLERQGEIASTMDLDELDENCDAWNAYPHPYPQIDSGLRV</sequence>
<feature type="signal peptide" evidence="11">
    <location>
        <begin position="1"/>
        <end position="19"/>
    </location>
</feature>
<dbReference type="Proteomes" id="UP001201980">
    <property type="component" value="Unassembled WGS sequence"/>
</dbReference>
<dbReference type="AlphaFoldDB" id="A0AAD5WU20"/>
<evidence type="ECO:0000256" key="7">
    <source>
        <dbReference type="ARBA" id="ARBA00023008"/>
    </source>
</evidence>
<feature type="region of interest" description="Disordered" evidence="10">
    <location>
        <begin position="22"/>
        <end position="67"/>
    </location>
</feature>
<evidence type="ECO:0000256" key="5">
    <source>
        <dbReference type="ARBA" id="ARBA00022723"/>
    </source>
</evidence>
<dbReference type="EMBL" id="JAKWBI020000095">
    <property type="protein sequence ID" value="KAJ2902943.1"/>
    <property type="molecule type" value="Genomic_DNA"/>
</dbReference>
<dbReference type="InterPro" id="IPR033138">
    <property type="entry name" value="Cu_oxidase_CS"/>
</dbReference>
<evidence type="ECO:0000256" key="1">
    <source>
        <dbReference type="ARBA" id="ARBA00000349"/>
    </source>
</evidence>
<evidence type="ECO:0000259" key="12">
    <source>
        <dbReference type="Pfam" id="PF00394"/>
    </source>
</evidence>
<gene>
    <name evidence="15" type="ORF">MKZ38_010595</name>
</gene>
<feature type="compositionally biased region" description="Basic residues" evidence="10">
    <location>
        <begin position="50"/>
        <end position="67"/>
    </location>
</feature>
<comment type="similarity">
    <text evidence="3">Belongs to the multicopper oxidase family.</text>
</comment>
<keyword evidence="9" id="KW-0439">Lignin degradation</keyword>
<evidence type="ECO:0000256" key="6">
    <source>
        <dbReference type="ARBA" id="ARBA00023002"/>
    </source>
</evidence>
<proteinExistence type="inferred from homology"/>
<dbReference type="InterPro" id="IPR002355">
    <property type="entry name" value="Cu_oxidase_Cu_BS"/>
</dbReference>
<evidence type="ECO:0000313" key="15">
    <source>
        <dbReference type="EMBL" id="KAJ2902943.1"/>
    </source>
</evidence>
<dbReference type="GO" id="GO:0005507">
    <property type="term" value="F:copper ion binding"/>
    <property type="evidence" value="ECO:0007669"/>
    <property type="project" value="InterPro"/>
</dbReference>
<dbReference type="GO" id="GO:0046274">
    <property type="term" value="P:lignin catabolic process"/>
    <property type="evidence" value="ECO:0007669"/>
    <property type="project" value="UniProtKB-KW"/>
</dbReference>
<dbReference type="FunFam" id="2.60.40.420:FF:000045">
    <property type="entry name" value="Laccase 2"/>
    <property type="match status" value="1"/>
</dbReference>
<dbReference type="PROSITE" id="PS00079">
    <property type="entry name" value="MULTICOPPER_OXIDASE1"/>
    <property type="match status" value="1"/>
</dbReference>
<dbReference type="InterPro" id="IPR001117">
    <property type="entry name" value="Cu-oxidase_2nd"/>
</dbReference>
<keyword evidence="6" id="KW-0560">Oxidoreductase</keyword>
<feature type="domain" description="Plastocyanin-like" evidence="12">
    <location>
        <begin position="229"/>
        <end position="383"/>
    </location>
</feature>
<dbReference type="EC" id="1.10.3.2" evidence="4"/>
<dbReference type="PROSITE" id="PS00080">
    <property type="entry name" value="MULTICOPPER_OXIDASE2"/>
    <property type="match status" value="1"/>
</dbReference>
<organism evidence="15 16">
    <name type="scientific">Zalerion maritima</name>
    <dbReference type="NCBI Taxonomy" id="339359"/>
    <lineage>
        <taxon>Eukaryota</taxon>
        <taxon>Fungi</taxon>
        <taxon>Dikarya</taxon>
        <taxon>Ascomycota</taxon>
        <taxon>Pezizomycotina</taxon>
        <taxon>Sordariomycetes</taxon>
        <taxon>Lulworthiomycetidae</taxon>
        <taxon>Lulworthiales</taxon>
        <taxon>Lulworthiaceae</taxon>
        <taxon>Zalerion</taxon>
    </lineage>
</organism>
<evidence type="ECO:0000259" key="13">
    <source>
        <dbReference type="Pfam" id="PF07731"/>
    </source>
</evidence>
<dbReference type="Gene3D" id="2.60.40.420">
    <property type="entry name" value="Cupredoxins - blue copper proteins"/>
    <property type="match status" value="3"/>
</dbReference>
<dbReference type="CDD" id="cd13901">
    <property type="entry name" value="CuRO_3_MaLCC_like"/>
    <property type="match status" value="1"/>
</dbReference>
<keyword evidence="16" id="KW-1185">Reference proteome</keyword>
<keyword evidence="8" id="KW-0325">Glycoprotein</keyword>
<dbReference type="InterPro" id="IPR011706">
    <property type="entry name" value="Cu-oxidase_C"/>
</dbReference>
<keyword evidence="11" id="KW-0732">Signal</keyword>
<feature type="domain" description="Plastocyanin-like" evidence="13">
    <location>
        <begin position="450"/>
        <end position="585"/>
    </location>
</feature>
<dbReference type="Pfam" id="PF07732">
    <property type="entry name" value="Cu-oxidase_3"/>
    <property type="match status" value="1"/>
</dbReference>
<feature type="chain" id="PRO_5042178588" description="laccase" evidence="11">
    <location>
        <begin position="20"/>
        <end position="619"/>
    </location>
</feature>
<keyword evidence="5" id="KW-0479">Metal-binding</keyword>
<evidence type="ECO:0000256" key="3">
    <source>
        <dbReference type="ARBA" id="ARBA00010609"/>
    </source>
</evidence>
<evidence type="ECO:0000313" key="16">
    <source>
        <dbReference type="Proteomes" id="UP001201980"/>
    </source>
</evidence>
<evidence type="ECO:0000256" key="8">
    <source>
        <dbReference type="ARBA" id="ARBA00023180"/>
    </source>
</evidence>
<evidence type="ECO:0000256" key="10">
    <source>
        <dbReference type="SAM" id="MobiDB-lite"/>
    </source>
</evidence>
<evidence type="ECO:0000259" key="14">
    <source>
        <dbReference type="Pfam" id="PF07732"/>
    </source>
</evidence>
<dbReference type="SUPFAM" id="SSF49503">
    <property type="entry name" value="Cupredoxins"/>
    <property type="match status" value="3"/>
</dbReference>
<dbReference type="InterPro" id="IPR011707">
    <property type="entry name" value="Cu-oxidase-like_N"/>
</dbReference>
<comment type="caution">
    <text evidence="15">The sequence shown here is derived from an EMBL/GenBank/DDBJ whole genome shotgun (WGS) entry which is preliminary data.</text>
</comment>
<evidence type="ECO:0000256" key="2">
    <source>
        <dbReference type="ARBA" id="ARBA00001935"/>
    </source>
</evidence>
<dbReference type="CDD" id="cd13854">
    <property type="entry name" value="CuRO_1_MaLCC_like"/>
    <property type="match status" value="1"/>
</dbReference>
<evidence type="ECO:0000256" key="11">
    <source>
        <dbReference type="SAM" id="SignalP"/>
    </source>
</evidence>
<dbReference type="GO" id="GO:0052716">
    <property type="term" value="F:hydroquinone:oxygen oxidoreductase activity"/>
    <property type="evidence" value="ECO:0007669"/>
    <property type="project" value="UniProtKB-EC"/>
</dbReference>
<evidence type="ECO:0000256" key="4">
    <source>
        <dbReference type="ARBA" id="ARBA00012297"/>
    </source>
</evidence>
<comment type="cofactor">
    <cofactor evidence="2">
        <name>Cu cation</name>
        <dbReference type="ChEBI" id="CHEBI:23378"/>
    </cofactor>
</comment>
<dbReference type="Pfam" id="PF07731">
    <property type="entry name" value="Cu-oxidase_2"/>
    <property type="match status" value="1"/>
</dbReference>
<evidence type="ECO:0000256" key="9">
    <source>
        <dbReference type="ARBA" id="ARBA00023185"/>
    </source>
</evidence>
<feature type="domain" description="Plastocyanin-like" evidence="14">
    <location>
        <begin position="111"/>
        <end position="219"/>
    </location>
</feature>
<dbReference type="FunFam" id="2.60.40.420:FF:000021">
    <property type="entry name" value="Extracellular dihydrogeodin oxidase/laccase"/>
    <property type="match status" value="1"/>
</dbReference>
<dbReference type="PANTHER" id="PTHR11709">
    <property type="entry name" value="MULTI-COPPER OXIDASE"/>
    <property type="match status" value="1"/>
</dbReference>
<dbReference type="InterPro" id="IPR045087">
    <property type="entry name" value="Cu-oxidase_fam"/>
</dbReference>
<dbReference type="PANTHER" id="PTHR11709:SF87">
    <property type="entry name" value="LACCASE"/>
    <property type="match status" value="1"/>
</dbReference>
<dbReference type="InterPro" id="IPR008972">
    <property type="entry name" value="Cupredoxin"/>
</dbReference>
<protein>
    <recommendedName>
        <fullName evidence="4">laccase</fullName>
        <ecNumber evidence="4">1.10.3.2</ecNumber>
    </recommendedName>
</protein>
<dbReference type="Pfam" id="PF00394">
    <property type="entry name" value="Cu-oxidase"/>
    <property type="match status" value="1"/>
</dbReference>
<accession>A0AAD5WU20</accession>
<feature type="compositionally biased region" description="Basic and acidic residues" evidence="10">
    <location>
        <begin position="30"/>
        <end position="49"/>
    </location>
</feature>
<name>A0AAD5WU20_9PEZI</name>
<comment type="catalytic activity">
    <reaction evidence="1">
        <text>4 hydroquinone + O2 = 4 benzosemiquinone + 2 H2O</text>
        <dbReference type="Rhea" id="RHEA:11276"/>
        <dbReference type="ChEBI" id="CHEBI:15377"/>
        <dbReference type="ChEBI" id="CHEBI:15379"/>
        <dbReference type="ChEBI" id="CHEBI:17594"/>
        <dbReference type="ChEBI" id="CHEBI:17977"/>
        <dbReference type="EC" id="1.10.3.2"/>
    </reaction>
</comment>
<reference evidence="15" key="1">
    <citation type="submission" date="2022-07" db="EMBL/GenBank/DDBJ databases">
        <title>Draft genome sequence of Zalerion maritima ATCC 34329, a (micro)plastics degrading marine fungus.</title>
        <authorList>
            <person name="Paco A."/>
            <person name="Goncalves M.F.M."/>
            <person name="Rocha-Santos T.A.P."/>
            <person name="Alves A."/>
        </authorList>
    </citation>
    <scope>NUCLEOTIDE SEQUENCE</scope>
    <source>
        <strain evidence="15">ATCC 34329</strain>
    </source>
</reference>
<keyword evidence="7" id="KW-0186">Copper</keyword>